<dbReference type="RefSeq" id="WP_019621022.1">
    <property type="nucleotide sequence ID" value="NZ_AP014545.1"/>
</dbReference>
<evidence type="ECO:0000256" key="2">
    <source>
        <dbReference type="ARBA" id="ARBA00022679"/>
    </source>
</evidence>
<evidence type="ECO:0000313" key="3">
    <source>
        <dbReference type="EMBL" id="BBB24806.1"/>
    </source>
</evidence>
<dbReference type="PANTHER" id="PTHR11927">
    <property type="entry name" value="GALACTOSIDE 2-L-FUCOSYLTRANSFERASE"/>
    <property type="match status" value="1"/>
</dbReference>
<keyword evidence="4" id="KW-1185">Reference proteome</keyword>
<protein>
    <submittedName>
        <fullName evidence="3">Glycosyl transferase family 11</fullName>
    </submittedName>
</protein>
<dbReference type="GO" id="GO:0016020">
    <property type="term" value="C:membrane"/>
    <property type="evidence" value="ECO:0007669"/>
    <property type="project" value="InterPro"/>
</dbReference>
<dbReference type="OrthoDB" id="9794601at2"/>
<accession>A0A7R6PB22</accession>
<dbReference type="AlphaFoldDB" id="A0A7R6PB22"/>
<dbReference type="GO" id="GO:0005975">
    <property type="term" value="P:carbohydrate metabolic process"/>
    <property type="evidence" value="ECO:0007669"/>
    <property type="project" value="InterPro"/>
</dbReference>
<gene>
    <name evidence="3" type="ORF">AMJAP_0207</name>
</gene>
<dbReference type="CDD" id="cd11301">
    <property type="entry name" value="Fut1_Fut2_like"/>
    <property type="match status" value="1"/>
</dbReference>
<dbReference type="InterPro" id="IPR002516">
    <property type="entry name" value="Glyco_trans_11"/>
</dbReference>
<dbReference type="Gene3D" id="3.40.50.11350">
    <property type="match status" value="1"/>
</dbReference>
<keyword evidence="1" id="KW-0328">Glycosyltransferase</keyword>
<proteinExistence type="predicted"/>
<reference evidence="3 4" key="1">
    <citation type="journal article" date="2008" name="Int. J. Syst. Evol. Microbiol.">
        <title>Amphritea japonica sp. nov. and Amphritea balenae sp. nov., isolated from the sediment adjacent to sperm whale carcasses off Kagoshima, Japan.</title>
        <authorList>
            <person name="Miyazaki M."/>
            <person name="Nogi Y."/>
            <person name="Fujiwara Y."/>
            <person name="Kawato M."/>
            <person name="Nagahama T."/>
            <person name="Kubokawa K."/>
            <person name="Horikoshi K."/>
        </authorList>
    </citation>
    <scope>NUCLEOTIDE SEQUENCE [LARGE SCALE GENOMIC DNA]</scope>
    <source>
        <strain evidence="3 4">ATCC BAA-1530</strain>
    </source>
</reference>
<evidence type="ECO:0000256" key="1">
    <source>
        <dbReference type="ARBA" id="ARBA00022676"/>
    </source>
</evidence>
<name>A0A7R6PB22_9GAMM</name>
<dbReference type="Proteomes" id="UP000595663">
    <property type="component" value="Chromosome"/>
</dbReference>
<dbReference type="Pfam" id="PF01531">
    <property type="entry name" value="Glyco_transf_11"/>
    <property type="match status" value="1"/>
</dbReference>
<dbReference type="EMBL" id="AP014545">
    <property type="protein sequence ID" value="BBB24806.1"/>
    <property type="molecule type" value="Genomic_DNA"/>
</dbReference>
<evidence type="ECO:0000313" key="4">
    <source>
        <dbReference type="Proteomes" id="UP000595663"/>
    </source>
</evidence>
<keyword evidence="2 3" id="KW-0808">Transferase</keyword>
<dbReference type="PANTHER" id="PTHR11927:SF9">
    <property type="entry name" value="L-FUCOSYLTRANSFERASE"/>
    <property type="match status" value="1"/>
</dbReference>
<dbReference type="GO" id="GO:0008107">
    <property type="term" value="F:galactoside 2-alpha-L-fucosyltransferase activity"/>
    <property type="evidence" value="ECO:0007669"/>
    <property type="project" value="InterPro"/>
</dbReference>
<sequence>MVIVRLIGGLGNQLFQYAYALSLLEQGYDVKLDASAFESYTLHGGFGLGEYAERLEVATTEEVDMVSRVGRISTLLRKLQGKKSRRVIKESNFSYDEKMLTPEDSHYLVGYFQSELYFNKIRGELLSALDLKHKLSPYTEASYLAIADASVSVSMHIRRGDYVSDKAAHNTHGVCSLDYYYAAVTFFEERYPDVDFYIFSDDIEWVKENLNVQRAHYISSEEKRFAGEDIYLMSQCDHNIVANSSFSWWGAWLNANEDKIVVAPRQWYADSNMQRLSKTLVPDTWIRL</sequence>
<dbReference type="KEGG" id="ajp:AMJAP_0207"/>
<organism evidence="3 4">
    <name type="scientific">Amphritea japonica ATCC BAA-1530</name>
    <dbReference type="NCBI Taxonomy" id="1278309"/>
    <lineage>
        <taxon>Bacteria</taxon>
        <taxon>Pseudomonadati</taxon>
        <taxon>Pseudomonadota</taxon>
        <taxon>Gammaproteobacteria</taxon>
        <taxon>Oceanospirillales</taxon>
        <taxon>Oceanospirillaceae</taxon>
        <taxon>Amphritea</taxon>
    </lineage>
</organism>